<evidence type="ECO:0000256" key="2">
    <source>
        <dbReference type="ARBA" id="ARBA00007441"/>
    </source>
</evidence>
<dbReference type="EC" id="2.6.1.-" evidence="6"/>
<dbReference type="InterPro" id="IPR004839">
    <property type="entry name" value="Aminotransferase_I/II_large"/>
</dbReference>
<keyword evidence="4 6" id="KW-0808">Transferase</keyword>
<dbReference type="SUPFAM" id="SSF53383">
    <property type="entry name" value="PLP-dependent transferases"/>
    <property type="match status" value="1"/>
</dbReference>
<keyword evidence="3 6" id="KW-0032">Aminotransferase</keyword>
<evidence type="ECO:0000256" key="3">
    <source>
        <dbReference type="ARBA" id="ARBA00022576"/>
    </source>
</evidence>
<dbReference type="NCBIfam" id="NF006514">
    <property type="entry name" value="PRK08960.1"/>
    <property type="match status" value="1"/>
</dbReference>
<evidence type="ECO:0000256" key="1">
    <source>
        <dbReference type="ARBA" id="ARBA00001933"/>
    </source>
</evidence>
<accession>A0ABX2IKK8</accession>
<dbReference type="PANTHER" id="PTHR46383">
    <property type="entry name" value="ASPARTATE AMINOTRANSFERASE"/>
    <property type="match status" value="1"/>
</dbReference>
<reference evidence="8 9" key="1">
    <citation type="submission" date="2020-06" db="EMBL/GenBank/DDBJ databases">
        <title>Draft genome of Uliginosibacterium sp. IMCC34675.</title>
        <authorList>
            <person name="Song J."/>
        </authorList>
    </citation>
    <scope>NUCLEOTIDE SEQUENCE [LARGE SCALE GENOMIC DNA]</scope>
    <source>
        <strain evidence="8 9">IMCC34675</strain>
    </source>
</reference>
<dbReference type="EMBL" id="JABCSC020000002">
    <property type="protein sequence ID" value="NSL55557.1"/>
    <property type="molecule type" value="Genomic_DNA"/>
</dbReference>
<feature type="domain" description="Aminotransferase class I/classII large" evidence="7">
    <location>
        <begin position="37"/>
        <end position="385"/>
    </location>
</feature>
<dbReference type="Pfam" id="PF00155">
    <property type="entry name" value="Aminotran_1_2"/>
    <property type="match status" value="1"/>
</dbReference>
<evidence type="ECO:0000313" key="9">
    <source>
        <dbReference type="Proteomes" id="UP000778523"/>
    </source>
</evidence>
<name>A0ABX2IKK8_9RHOO</name>
<protein>
    <recommendedName>
        <fullName evidence="6">Aminotransferase</fullName>
        <ecNumber evidence="6">2.6.1.-</ecNumber>
    </recommendedName>
</protein>
<dbReference type="Gene3D" id="3.40.640.10">
    <property type="entry name" value="Type I PLP-dependent aspartate aminotransferase-like (Major domain)"/>
    <property type="match status" value="1"/>
</dbReference>
<dbReference type="InterPro" id="IPR015421">
    <property type="entry name" value="PyrdxlP-dep_Trfase_major"/>
</dbReference>
<organism evidence="8 9">
    <name type="scientific">Uliginosibacterium aquaticum</name>
    <dbReference type="NCBI Taxonomy" id="2731212"/>
    <lineage>
        <taxon>Bacteria</taxon>
        <taxon>Pseudomonadati</taxon>
        <taxon>Pseudomonadota</taxon>
        <taxon>Betaproteobacteria</taxon>
        <taxon>Rhodocyclales</taxon>
        <taxon>Zoogloeaceae</taxon>
        <taxon>Uliginosibacterium</taxon>
    </lineage>
</organism>
<dbReference type="InterPro" id="IPR050596">
    <property type="entry name" value="AspAT/PAT-like"/>
</dbReference>
<evidence type="ECO:0000313" key="8">
    <source>
        <dbReference type="EMBL" id="NSL55557.1"/>
    </source>
</evidence>
<dbReference type="Proteomes" id="UP000778523">
    <property type="component" value="Unassembled WGS sequence"/>
</dbReference>
<keyword evidence="9" id="KW-1185">Reference proteome</keyword>
<dbReference type="PANTHER" id="PTHR46383:SF2">
    <property type="entry name" value="AMINOTRANSFERASE"/>
    <property type="match status" value="1"/>
</dbReference>
<evidence type="ECO:0000256" key="5">
    <source>
        <dbReference type="ARBA" id="ARBA00022898"/>
    </source>
</evidence>
<dbReference type="RefSeq" id="WP_170021934.1">
    <property type="nucleotide sequence ID" value="NZ_JABCSC020000002.1"/>
</dbReference>
<comment type="similarity">
    <text evidence="2 6">Belongs to the class-I pyridoxal-phosphate-dependent aminotransferase family.</text>
</comment>
<comment type="cofactor">
    <cofactor evidence="1 6">
        <name>pyridoxal 5'-phosphate</name>
        <dbReference type="ChEBI" id="CHEBI:597326"/>
    </cofactor>
</comment>
<evidence type="ECO:0000259" key="7">
    <source>
        <dbReference type="Pfam" id="PF00155"/>
    </source>
</evidence>
<gene>
    <name evidence="8" type="ORF">HJ583_011015</name>
</gene>
<evidence type="ECO:0000256" key="4">
    <source>
        <dbReference type="ARBA" id="ARBA00022679"/>
    </source>
</evidence>
<proteinExistence type="inferred from homology"/>
<dbReference type="InterPro" id="IPR015424">
    <property type="entry name" value="PyrdxlP-dep_Trfase"/>
</dbReference>
<keyword evidence="5" id="KW-0663">Pyridoxal phosphate</keyword>
<comment type="caution">
    <text evidence="8">The sequence shown here is derived from an EMBL/GenBank/DDBJ whole genome shotgun (WGS) entry which is preliminary data.</text>
</comment>
<dbReference type="PROSITE" id="PS00105">
    <property type="entry name" value="AA_TRANSFER_CLASS_1"/>
    <property type="match status" value="1"/>
</dbReference>
<sequence>MSATLPDSLAARLHGIPPFHVMELLARAQALEAKGHDIIHLEVGEPDFPSPEPVIRAAQAFLAKGQVRYTPAVGLPALREAISGFYAERFSANVDPERIIITAGASGALLLAVAALTNPGDEWLLTDPGYPCNRQFVQAFNGSVRALPVSATTAWQPTAEQLGAAWGPHTKGLLLASPANPTGSVLSPAELNALCAHTRTAGKQVIVDEIYQGLVYGEAASSVLSQRQDVFVVNSFSKYFGMTGWRLGWLVVPEGFARPVEMLAQHLFIAASTPAQHAALAAFSSECLEILELRRQAFASRRNGMLQGLRELGFGIGHEPAGAFYIYANIAGLATDSMEFAHRLLDQAGVACTPGKDFGDWQAAAHLRLAYTADETRIAEALERIRSVL</sequence>
<dbReference type="GO" id="GO:0008483">
    <property type="term" value="F:transaminase activity"/>
    <property type="evidence" value="ECO:0007669"/>
    <property type="project" value="UniProtKB-KW"/>
</dbReference>
<dbReference type="CDD" id="cd00609">
    <property type="entry name" value="AAT_like"/>
    <property type="match status" value="1"/>
</dbReference>
<evidence type="ECO:0000256" key="6">
    <source>
        <dbReference type="RuleBase" id="RU000481"/>
    </source>
</evidence>
<dbReference type="InterPro" id="IPR004838">
    <property type="entry name" value="NHTrfase_class1_PyrdxlP-BS"/>
</dbReference>